<keyword evidence="1" id="KW-0378">Hydrolase</keyword>
<dbReference type="GO" id="GO:0004386">
    <property type="term" value="F:helicase activity"/>
    <property type="evidence" value="ECO:0007669"/>
    <property type="project" value="UniProtKB-KW"/>
</dbReference>
<dbReference type="InterPro" id="IPR011335">
    <property type="entry name" value="Restrct_endonuc-II-like"/>
</dbReference>
<dbReference type="SUPFAM" id="SSF52980">
    <property type="entry name" value="Restriction endonuclease-like"/>
    <property type="match status" value="1"/>
</dbReference>
<sequence>MAVRRVVHDSARIGVRRRAGGQARTVGIRELVEAGGGIVHRRAVLDAGIRPTTLRAAITAGEVRRVRRFWVATDAAPAALVHAAEVSARVACVSAARHRGWWLPPEIPTGPHLHVPAHAQRPRPDERSGDGVVVHWDTPLVPSHPHVLVESVPDALAHLARCLPHEDALVVWESAVRRERLDPDVLRRYRWRTPDARRLAAEVTGLSDSGLETLFVSRIRGIGLDVRQQVLLLGHHVDGLIGERLVAQLDGFAFHSSAADRGRDLSHDRELTARGYTVLRFTYAEVVHQWPRVEAAILRAVAQGLHLAR</sequence>
<accession>A0A2K9DM21</accession>
<organism evidence="1 2">
    <name type="scientific">Microbacterium hominis</name>
    <dbReference type="NCBI Taxonomy" id="162426"/>
    <lineage>
        <taxon>Bacteria</taxon>
        <taxon>Bacillati</taxon>
        <taxon>Actinomycetota</taxon>
        <taxon>Actinomycetes</taxon>
        <taxon>Micrococcales</taxon>
        <taxon>Microbacteriaceae</taxon>
        <taxon>Microbacterium</taxon>
    </lineage>
</organism>
<dbReference type="InterPro" id="IPR007569">
    <property type="entry name" value="DUF559"/>
</dbReference>
<keyword evidence="1" id="KW-0067">ATP-binding</keyword>
<dbReference type="Proteomes" id="UP000233276">
    <property type="component" value="Chromosome"/>
</dbReference>
<dbReference type="EMBL" id="CP025299">
    <property type="protein sequence ID" value="AUG30557.1"/>
    <property type="molecule type" value="Genomic_DNA"/>
</dbReference>
<reference evidence="1 2" key="1">
    <citation type="submission" date="2017-12" db="EMBL/GenBank/DDBJ databases">
        <title>Isolation and characterization of estrogens degradatiion strain Microbacterium hominis SJTG1.</title>
        <authorList>
            <person name="Xiong W."/>
            <person name="Yin C."/>
            <person name="Zheng D."/>
            <person name="Liang R."/>
        </authorList>
    </citation>
    <scope>NUCLEOTIDE SEQUENCE [LARGE SCALE GENOMIC DNA]</scope>
    <source>
        <strain evidence="1 2">SJTG1</strain>
    </source>
</reference>
<evidence type="ECO:0000313" key="2">
    <source>
        <dbReference type="Proteomes" id="UP000233276"/>
    </source>
</evidence>
<name>A0A2K9DM21_9MICO</name>
<dbReference type="Gene3D" id="3.40.960.10">
    <property type="entry name" value="VSR Endonuclease"/>
    <property type="match status" value="1"/>
</dbReference>
<evidence type="ECO:0000313" key="1">
    <source>
        <dbReference type="EMBL" id="AUG30557.1"/>
    </source>
</evidence>
<dbReference type="AlphaFoldDB" id="A0A2K9DM21"/>
<keyword evidence="1" id="KW-0547">Nucleotide-binding</keyword>
<dbReference type="KEGG" id="mhos:CXR34_14535"/>
<keyword evidence="1" id="KW-0347">Helicase</keyword>
<proteinExistence type="predicted"/>
<dbReference type="Pfam" id="PF04480">
    <property type="entry name" value="DUF559"/>
    <property type="match status" value="1"/>
</dbReference>
<protein>
    <submittedName>
        <fullName evidence="1">DNA helicase</fullName>
    </submittedName>
</protein>
<gene>
    <name evidence="1" type="ORF">CXR34_14535</name>
</gene>